<dbReference type="Proteomes" id="UP000703269">
    <property type="component" value="Unassembled WGS sequence"/>
</dbReference>
<dbReference type="EMBL" id="BPQB01000062">
    <property type="protein sequence ID" value="GJE96687.1"/>
    <property type="molecule type" value="Genomic_DNA"/>
</dbReference>
<evidence type="ECO:0000256" key="1">
    <source>
        <dbReference type="SAM" id="MobiDB-lite"/>
    </source>
</evidence>
<proteinExistence type="predicted"/>
<comment type="caution">
    <text evidence="2">The sequence shown here is derived from an EMBL/GenBank/DDBJ whole genome shotgun (WGS) entry which is preliminary data.</text>
</comment>
<reference evidence="2 3" key="1">
    <citation type="submission" date="2021-08" db="EMBL/GenBank/DDBJ databases">
        <title>Draft Genome Sequence of Phanerochaete sordida strain YK-624.</title>
        <authorList>
            <person name="Mori T."/>
            <person name="Dohra H."/>
            <person name="Suzuki T."/>
            <person name="Kawagishi H."/>
            <person name="Hirai H."/>
        </authorList>
    </citation>
    <scope>NUCLEOTIDE SEQUENCE [LARGE SCALE GENOMIC DNA]</scope>
    <source>
        <strain evidence="2 3">YK-624</strain>
    </source>
</reference>
<dbReference type="AlphaFoldDB" id="A0A9P3LJY6"/>
<name>A0A9P3LJY6_9APHY</name>
<feature type="region of interest" description="Disordered" evidence="1">
    <location>
        <begin position="34"/>
        <end position="102"/>
    </location>
</feature>
<keyword evidence="3" id="KW-1185">Reference proteome</keyword>
<organism evidence="2 3">
    <name type="scientific">Phanerochaete sordida</name>
    <dbReference type="NCBI Taxonomy" id="48140"/>
    <lineage>
        <taxon>Eukaryota</taxon>
        <taxon>Fungi</taxon>
        <taxon>Dikarya</taxon>
        <taxon>Basidiomycota</taxon>
        <taxon>Agaricomycotina</taxon>
        <taxon>Agaricomycetes</taxon>
        <taxon>Polyporales</taxon>
        <taxon>Phanerochaetaceae</taxon>
        <taxon>Phanerochaete</taxon>
    </lineage>
</organism>
<evidence type="ECO:0000313" key="2">
    <source>
        <dbReference type="EMBL" id="GJE96687.1"/>
    </source>
</evidence>
<accession>A0A9P3LJY6</accession>
<evidence type="ECO:0000313" key="3">
    <source>
        <dbReference type="Proteomes" id="UP000703269"/>
    </source>
</evidence>
<protein>
    <submittedName>
        <fullName evidence="2">Uncharacterized protein</fullName>
    </submittedName>
</protein>
<feature type="compositionally biased region" description="Polar residues" evidence="1">
    <location>
        <begin position="54"/>
        <end position="63"/>
    </location>
</feature>
<sequence length="102" mass="10954">MSTGFTHERESRLDAVNTSSRLRAGLIACSNQPAAHPARVGYKSSSEDLRQVELGSSPTSLSCRANCPRRSFSASQYSQPPSPTPARAQHRLRSAALSPGSR</sequence>
<gene>
    <name evidence="2" type="ORF">PsYK624_128910</name>
</gene>